<feature type="compositionally biased region" description="Low complexity" evidence="1">
    <location>
        <begin position="620"/>
        <end position="641"/>
    </location>
</feature>
<accession>A0ABR1FNX4</accession>
<reference evidence="3 4" key="1">
    <citation type="submission" date="2024-03" db="EMBL/GenBank/DDBJ databases">
        <title>Aureococcus anophagefferens CCMP1851 and Kratosvirus quantuckense: Draft genome of a second virus-susceptible host strain in the model system.</title>
        <authorList>
            <person name="Chase E."/>
            <person name="Truchon A.R."/>
            <person name="Schepens W."/>
            <person name="Wilhelm S.W."/>
        </authorList>
    </citation>
    <scope>NUCLEOTIDE SEQUENCE [LARGE SCALE GENOMIC DNA]</scope>
    <source>
        <strain evidence="3 4">CCMP1851</strain>
    </source>
</reference>
<feature type="region of interest" description="Disordered" evidence="1">
    <location>
        <begin position="792"/>
        <end position="814"/>
    </location>
</feature>
<keyword evidence="2" id="KW-0732">Signal</keyword>
<feature type="chain" id="PRO_5047128112" evidence="2">
    <location>
        <begin position="20"/>
        <end position="814"/>
    </location>
</feature>
<feature type="region of interest" description="Disordered" evidence="1">
    <location>
        <begin position="28"/>
        <end position="87"/>
    </location>
</feature>
<evidence type="ECO:0000256" key="2">
    <source>
        <dbReference type="SAM" id="SignalP"/>
    </source>
</evidence>
<dbReference type="Proteomes" id="UP001363151">
    <property type="component" value="Unassembled WGS sequence"/>
</dbReference>
<name>A0ABR1FNX4_AURAN</name>
<protein>
    <submittedName>
        <fullName evidence="3">Protein serine/threonine kinase</fullName>
    </submittedName>
</protein>
<evidence type="ECO:0000313" key="4">
    <source>
        <dbReference type="Proteomes" id="UP001363151"/>
    </source>
</evidence>
<dbReference type="EMBL" id="JBBJCI010000320">
    <property type="protein sequence ID" value="KAK7234528.1"/>
    <property type="molecule type" value="Genomic_DNA"/>
</dbReference>
<feature type="region of interest" description="Disordered" evidence="1">
    <location>
        <begin position="533"/>
        <end position="641"/>
    </location>
</feature>
<keyword evidence="3" id="KW-0418">Kinase</keyword>
<evidence type="ECO:0000313" key="3">
    <source>
        <dbReference type="EMBL" id="KAK7234528.1"/>
    </source>
</evidence>
<keyword evidence="4" id="KW-1185">Reference proteome</keyword>
<feature type="compositionally biased region" description="Basic and acidic residues" evidence="1">
    <location>
        <begin position="595"/>
        <end position="609"/>
    </location>
</feature>
<organism evidence="3 4">
    <name type="scientific">Aureococcus anophagefferens</name>
    <name type="common">Harmful bloom alga</name>
    <dbReference type="NCBI Taxonomy" id="44056"/>
    <lineage>
        <taxon>Eukaryota</taxon>
        <taxon>Sar</taxon>
        <taxon>Stramenopiles</taxon>
        <taxon>Ochrophyta</taxon>
        <taxon>Pelagophyceae</taxon>
        <taxon>Pelagomonadales</taxon>
        <taxon>Pelagomonadaceae</taxon>
        <taxon>Aureococcus</taxon>
    </lineage>
</organism>
<feature type="compositionally biased region" description="Low complexity" evidence="1">
    <location>
        <begin position="576"/>
        <end position="587"/>
    </location>
</feature>
<dbReference type="GO" id="GO:0016301">
    <property type="term" value="F:kinase activity"/>
    <property type="evidence" value="ECO:0007669"/>
    <property type="project" value="UniProtKB-KW"/>
</dbReference>
<proteinExistence type="predicted"/>
<keyword evidence="3" id="KW-0808">Transferase</keyword>
<feature type="non-terminal residue" evidence="3">
    <location>
        <position position="814"/>
    </location>
</feature>
<feature type="compositionally biased region" description="Low complexity" evidence="1">
    <location>
        <begin position="70"/>
        <end position="83"/>
    </location>
</feature>
<feature type="compositionally biased region" description="Basic residues" evidence="1">
    <location>
        <begin position="610"/>
        <end position="619"/>
    </location>
</feature>
<feature type="compositionally biased region" description="Basic residues" evidence="1">
    <location>
        <begin position="547"/>
        <end position="575"/>
    </location>
</feature>
<gene>
    <name evidence="3" type="ORF">SO694_00195022</name>
</gene>
<sequence length="814" mass="86185">MRGTGAVFVFLVLMSSASGGAVKRALPALPRQDERSVPDGVAGVSGEGPGPSKKQCGPTTRSATRDARDAPAAPASVDDVAAGDSDEEELPELDLLARLSTVQRARLEALQGDGGVTIWSFAYAVGYKASAAAVGRIRAMLRAVCYDDGDDDAAIASLAADIGLECDLKVRTRKATREMIDALIKIWSRVLTLGGDTVLPRALRWALAVVMLDKIDLAGEEVDGEPQLVGLLRVLAAAGIVEQDPDDASVIGPGPAWREYAGELNGNARLPQLADFVGILMEMRLLRGVPCPGCLCASCHQGVNDVMTLVARLPAIKAAFPELGFKSEAEILKAHGVPATYSYEPADSEKYPTMPLNVLSFVTQRKIFGEVASGARPRIGVKIMDSATGKFDGKVWVLTAADVRNCSSRKHDGYSAEVLDLFAAAAYNATGVRYELREGVKKGGVYTMNVGVGPSTRAVRTFFQPRIKLYSDRNDTISGTVVLGTEFKIVELDDDGEEGATLLEKGVVPKPTAEAIAGAKAAFARDAAALRKARGLPTAEEKERARAAKKAKKPKAAKPKAAKPKAAKAKRKAAKPKAAPVAPTVIHVPPPPPPTREERRAAVGRPRGEGRRRRHRAAARRAAAARRGAGRRAPAPAPPAAAAAATPVVAAAAPSLAAPPPAAPPPPAARRRPPRAFRGIFHRVPLFIGGVNGWIFARADDAAKDMAAWLMKEADYGEVVVELDRERKVATAYVCGFGDEPFNAAERAMGKCRATDGNGKYMFCDVKPHNGYDQAVARRAEEAADRLALEELAREVPDRENAAPPAEDAGDARA</sequence>
<feature type="signal peptide" evidence="2">
    <location>
        <begin position="1"/>
        <end position="19"/>
    </location>
</feature>
<comment type="caution">
    <text evidence="3">The sequence shown here is derived from an EMBL/GenBank/DDBJ whole genome shotgun (WGS) entry which is preliminary data.</text>
</comment>
<feature type="compositionally biased region" description="Basic and acidic residues" evidence="1">
    <location>
        <begin position="792"/>
        <end position="801"/>
    </location>
</feature>
<evidence type="ECO:0000256" key="1">
    <source>
        <dbReference type="SAM" id="MobiDB-lite"/>
    </source>
</evidence>